<keyword evidence="2" id="KW-1185">Reference proteome</keyword>
<proteinExistence type="predicted"/>
<protein>
    <recommendedName>
        <fullName evidence="3">Lipoprotein</fullName>
    </recommendedName>
</protein>
<gene>
    <name evidence="1" type="ORF">EDC18_101438</name>
</gene>
<evidence type="ECO:0008006" key="3">
    <source>
        <dbReference type="Google" id="ProtNLM"/>
    </source>
</evidence>
<dbReference type="PROSITE" id="PS51257">
    <property type="entry name" value="PROKAR_LIPOPROTEIN"/>
    <property type="match status" value="1"/>
</dbReference>
<dbReference type="OrthoDB" id="2716638at2"/>
<dbReference type="EMBL" id="SMAL01000001">
    <property type="protein sequence ID" value="TCT17140.1"/>
    <property type="molecule type" value="Genomic_DNA"/>
</dbReference>
<reference evidence="1 2" key="1">
    <citation type="submission" date="2019-03" db="EMBL/GenBank/DDBJ databases">
        <title>Genomic Encyclopedia of Type Strains, Phase IV (KMG-IV): sequencing the most valuable type-strain genomes for metagenomic binning, comparative biology and taxonomic classification.</title>
        <authorList>
            <person name="Goeker M."/>
        </authorList>
    </citation>
    <scope>NUCLEOTIDE SEQUENCE [LARGE SCALE GENOMIC DNA]</scope>
    <source>
        <strain evidence="1 2">DSM 24629</strain>
    </source>
</reference>
<dbReference type="Proteomes" id="UP000294902">
    <property type="component" value="Unassembled WGS sequence"/>
</dbReference>
<comment type="caution">
    <text evidence="1">The sequence shown here is derived from an EMBL/GenBank/DDBJ whole genome shotgun (WGS) entry which is preliminary data.</text>
</comment>
<evidence type="ECO:0000313" key="2">
    <source>
        <dbReference type="Proteomes" id="UP000294902"/>
    </source>
</evidence>
<organism evidence="1 2">
    <name type="scientific">Natranaerovirga pectinivora</name>
    <dbReference type="NCBI Taxonomy" id="682400"/>
    <lineage>
        <taxon>Bacteria</taxon>
        <taxon>Bacillati</taxon>
        <taxon>Bacillota</taxon>
        <taxon>Clostridia</taxon>
        <taxon>Lachnospirales</taxon>
        <taxon>Natranaerovirgaceae</taxon>
        <taxon>Natranaerovirga</taxon>
    </lineage>
</organism>
<accession>A0A4R3MTU3</accession>
<dbReference type="RefSeq" id="WP_132249783.1">
    <property type="nucleotide sequence ID" value="NZ_SMAL01000001.1"/>
</dbReference>
<dbReference type="AlphaFoldDB" id="A0A4R3MTU3"/>
<name>A0A4R3MTU3_9FIRM</name>
<sequence length="214" mass="24072">MLKIRKRILILLCIIIALSVGCSSKSKSSDYIGYISANTDSIYEQTFKELHLGNLFNFDLKLLRANESWVTLWVELYSDGVLVDPNPIISHSYGRSPLEVEESSTGFGIINPNRSDKQFFMYSKYSTSSTTIGPQSINNDFFQDQGIRTWGYALGDETIGLKSGEEVILAVYQQGGGNSVRTYNYQDPEAITEIINIDNTVLLLKIKVEEDKED</sequence>
<evidence type="ECO:0000313" key="1">
    <source>
        <dbReference type="EMBL" id="TCT17140.1"/>
    </source>
</evidence>